<comment type="similarity">
    <text evidence="3">Belongs to the NDUFAF7 family.</text>
</comment>
<accession>A0A813HWU7</accession>
<evidence type="ECO:0000256" key="6">
    <source>
        <dbReference type="ARBA" id="ARBA00022481"/>
    </source>
</evidence>
<dbReference type="EC" id="2.1.1.320" evidence="5"/>
<dbReference type="PRINTS" id="PR00973">
    <property type="entry name" value="RIBOSOMALS17"/>
</dbReference>
<keyword evidence="6" id="KW-0488">Methylation</keyword>
<dbReference type="SUPFAM" id="SSF53335">
    <property type="entry name" value="S-adenosyl-L-methionine-dependent methyltransferases"/>
    <property type="match status" value="1"/>
</dbReference>
<evidence type="ECO:0000313" key="25">
    <source>
        <dbReference type="Proteomes" id="UP000654075"/>
    </source>
</evidence>
<evidence type="ECO:0000256" key="20">
    <source>
        <dbReference type="ARBA" id="ARBA00035471"/>
    </source>
</evidence>
<dbReference type="InterPro" id="IPR012340">
    <property type="entry name" value="NA-bd_OB-fold"/>
</dbReference>
<comment type="caution">
    <text evidence="24">The sequence shown here is derived from an EMBL/GenBank/DDBJ whole genome shotgun (WGS) entry which is preliminary data.</text>
</comment>
<evidence type="ECO:0000256" key="15">
    <source>
        <dbReference type="ARBA" id="ARBA00023128"/>
    </source>
</evidence>
<dbReference type="FunFam" id="2.40.50.1000:FF:000008">
    <property type="entry name" value="40S ribosomal protein S11"/>
    <property type="match status" value="1"/>
</dbReference>
<evidence type="ECO:0000256" key="2">
    <source>
        <dbReference type="ARBA" id="ARBA00004496"/>
    </source>
</evidence>
<dbReference type="Pfam" id="PF00366">
    <property type="entry name" value="Ribosomal_S17"/>
    <property type="match status" value="1"/>
</dbReference>
<evidence type="ECO:0000256" key="5">
    <source>
        <dbReference type="ARBA" id="ARBA00011935"/>
    </source>
</evidence>
<dbReference type="InterPro" id="IPR032440">
    <property type="entry name" value="Ribosomal_uS17_N"/>
</dbReference>
<comment type="subcellular location">
    <subcellularLocation>
        <location evidence="2">Cytoplasm</location>
    </subcellularLocation>
    <subcellularLocation>
        <location evidence="1">Mitochondrion</location>
    </subcellularLocation>
</comment>
<keyword evidence="18" id="KW-0449">Lipoprotein</keyword>
<evidence type="ECO:0000256" key="11">
    <source>
        <dbReference type="ARBA" id="ARBA00022884"/>
    </source>
</evidence>
<dbReference type="Gene3D" id="3.40.50.12710">
    <property type="match status" value="1"/>
</dbReference>
<keyword evidence="15" id="KW-0496">Mitochondrion</keyword>
<dbReference type="GO" id="GO:0003723">
    <property type="term" value="F:RNA binding"/>
    <property type="evidence" value="ECO:0007669"/>
    <property type="project" value="UniProtKB-KW"/>
</dbReference>
<evidence type="ECO:0000256" key="13">
    <source>
        <dbReference type="ARBA" id="ARBA00022980"/>
    </source>
</evidence>
<dbReference type="GO" id="GO:0032259">
    <property type="term" value="P:methylation"/>
    <property type="evidence" value="ECO:0007669"/>
    <property type="project" value="UniProtKB-KW"/>
</dbReference>
<dbReference type="Pfam" id="PF16205">
    <property type="entry name" value="Ribosomal_S17_N"/>
    <property type="match status" value="1"/>
</dbReference>
<organism evidence="24 25">
    <name type="scientific">Polarella glacialis</name>
    <name type="common">Dinoflagellate</name>
    <dbReference type="NCBI Taxonomy" id="89957"/>
    <lineage>
        <taxon>Eukaryota</taxon>
        <taxon>Sar</taxon>
        <taxon>Alveolata</taxon>
        <taxon>Dinophyceae</taxon>
        <taxon>Suessiales</taxon>
        <taxon>Suessiaceae</taxon>
        <taxon>Polarella</taxon>
    </lineage>
</organism>
<evidence type="ECO:0000256" key="7">
    <source>
        <dbReference type="ARBA" id="ARBA00022490"/>
    </source>
</evidence>
<keyword evidence="10" id="KW-0808">Transferase</keyword>
<evidence type="ECO:0000256" key="12">
    <source>
        <dbReference type="ARBA" id="ARBA00022934"/>
    </source>
</evidence>
<dbReference type="OrthoDB" id="10254436at2759"/>
<keyword evidence="16" id="KW-0564">Palmitate</keyword>
<evidence type="ECO:0000313" key="24">
    <source>
        <dbReference type="EMBL" id="CAE8642185.1"/>
    </source>
</evidence>
<evidence type="ECO:0000256" key="19">
    <source>
        <dbReference type="ARBA" id="ARBA00035164"/>
    </source>
</evidence>
<sequence>MGRLWLLVAPCLCLQSALAWNSAATQSHIYTFQEFYSDAQYGPDFGYYSTGKILHADGPADNGESGDSQEWFNSYTTLPMSLSPDFAHALCDRLVTMWHSMGRPRPFVLTEFGGGTGMLARDILRRARDAHAEFYEAVVRYMIAERSQAMRATQSKTGREFVAAGKLVVVRVDGRQIGASPARQALEEAIGPGQPVVGIILSNELLDEFDPARLRLMWRKGHLPNERRVQECQAYREAHVVHSVDTTALEALVRNSGGLLNGASVEELQWEGQSVFCGLAQTPALRRVMLSIAEDLTPAERWQCAPSVVCCYPFVLTISQALQYNHEALYDSTVTFRLEDGSTEKSFQKQDAVFIGSKRLLGKKSKKACRYWRNVGLGFTTPKEAKEGNFVDKKCPFTGNVSIRGKILKGMCISTKMKRTIVIRRNYLHYIKKFHRFEKRHSNLPVHCSPAFEVTEGDIITAGQCRPLAKTVRFNVVKVDKNQIFGSARKQFALF</sequence>
<dbReference type="Pfam" id="PF02636">
    <property type="entry name" value="Methyltransf_28"/>
    <property type="match status" value="1"/>
</dbReference>
<keyword evidence="12" id="KW-0164">Citrullination</keyword>
<dbReference type="EMBL" id="CAJNNV010033130">
    <property type="protein sequence ID" value="CAE8642185.1"/>
    <property type="molecule type" value="Genomic_DNA"/>
</dbReference>
<evidence type="ECO:0000256" key="8">
    <source>
        <dbReference type="ARBA" id="ARBA00022553"/>
    </source>
</evidence>
<evidence type="ECO:0000256" key="16">
    <source>
        <dbReference type="ARBA" id="ARBA00023139"/>
    </source>
</evidence>
<name>A0A813HWU7_POLGL</name>
<keyword evidence="17" id="KW-0687">Ribonucleoprotein</keyword>
<dbReference type="CDD" id="cd00364">
    <property type="entry name" value="Ribosomal_uS17"/>
    <property type="match status" value="1"/>
</dbReference>
<evidence type="ECO:0000256" key="1">
    <source>
        <dbReference type="ARBA" id="ARBA00004173"/>
    </source>
</evidence>
<evidence type="ECO:0000256" key="14">
    <source>
        <dbReference type="ARBA" id="ARBA00022990"/>
    </source>
</evidence>
<dbReference type="InterPro" id="IPR038375">
    <property type="entry name" value="NDUFAF7_sf"/>
</dbReference>
<keyword evidence="14" id="KW-0007">Acetylation</keyword>
<dbReference type="GO" id="GO:0035243">
    <property type="term" value="F:protein-arginine omega-N symmetric methyltransferase activity"/>
    <property type="evidence" value="ECO:0007669"/>
    <property type="project" value="UniProtKB-EC"/>
</dbReference>
<dbReference type="SUPFAM" id="SSF50249">
    <property type="entry name" value="Nucleic acid-binding proteins"/>
    <property type="match status" value="1"/>
</dbReference>
<feature type="signal peptide" evidence="22">
    <location>
        <begin position="1"/>
        <end position="19"/>
    </location>
</feature>
<protein>
    <recommendedName>
        <fullName evidence="19">Small ribosomal subunit protein uS17</fullName>
        <ecNumber evidence="5">2.1.1.320</ecNumber>
    </recommendedName>
    <alternativeName>
        <fullName evidence="20">40S ribosomal protein S11</fullName>
    </alternativeName>
</protein>
<feature type="chain" id="PRO_5032382702" description="Small ribosomal subunit protein uS17" evidence="22">
    <location>
        <begin position="20"/>
        <end position="495"/>
    </location>
</feature>
<evidence type="ECO:0000256" key="4">
    <source>
        <dbReference type="ARBA" id="ARBA00010254"/>
    </source>
</evidence>
<dbReference type="InterPro" id="IPR003788">
    <property type="entry name" value="NDUFAF7"/>
</dbReference>
<evidence type="ECO:0000256" key="9">
    <source>
        <dbReference type="ARBA" id="ARBA00022603"/>
    </source>
</evidence>
<dbReference type="GO" id="GO:0006412">
    <property type="term" value="P:translation"/>
    <property type="evidence" value="ECO:0007669"/>
    <property type="project" value="InterPro"/>
</dbReference>
<keyword evidence="7" id="KW-0963">Cytoplasm</keyword>
<dbReference type="AlphaFoldDB" id="A0A813HWU7"/>
<dbReference type="InterPro" id="IPR000266">
    <property type="entry name" value="Ribosomal_uS17"/>
</dbReference>
<gene>
    <name evidence="24" type="ORF">PGLA1383_LOCUS56715</name>
</gene>
<dbReference type="PANTHER" id="PTHR10744:SF9">
    <property type="entry name" value="40S RIBOSOMAL PROTEIN S11-RELATED"/>
    <property type="match status" value="1"/>
</dbReference>
<evidence type="ECO:0000259" key="23">
    <source>
        <dbReference type="Pfam" id="PF16205"/>
    </source>
</evidence>
<evidence type="ECO:0000256" key="22">
    <source>
        <dbReference type="SAM" id="SignalP"/>
    </source>
</evidence>
<dbReference type="Proteomes" id="UP000654075">
    <property type="component" value="Unassembled WGS sequence"/>
</dbReference>
<evidence type="ECO:0000256" key="21">
    <source>
        <dbReference type="ARBA" id="ARBA00048612"/>
    </source>
</evidence>
<evidence type="ECO:0000256" key="10">
    <source>
        <dbReference type="ARBA" id="ARBA00022679"/>
    </source>
</evidence>
<keyword evidence="25" id="KW-1185">Reference proteome</keyword>
<dbReference type="PANTHER" id="PTHR10744">
    <property type="entry name" value="40S RIBOSOMAL PROTEIN S11 FAMILY MEMBER"/>
    <property type="match status" value="1"/>
</dbReference>
<evidence type="ECO:0000256" key="17">
    <source>
        <dbReference type="ARBA" id="ARBA00023274"/>
    </source>
</evidence>
<keyword evidence="22" id="KW-0732">Signal</keyword>
<comment type="catalytic activity">
    <reaction evidence="21">
        <text>L-arginyl-[protein] + 2 S-adenosyl-L-methionine = N(omega),N(omega)'-dimethyl-L-arginyl-[protein] + 2 S-adenosyl-L-homocysteine + 2 H(+)</text>
        <dbReference type="Rhea" id="RHEA:48108"/>
        <dbReference type="Rhea" id="RHEA-COMP:10532"/>
        <dbReference type="Rhea" id="RHEA-COMP:11992"/>
        <dbReference type="ChEBI" id="CHEBI:15378"/>
        <dbReference type="ChEBI" id="CHEBI:29965"/>
        <dbReference type="ChEBI" id="CHEBI:57856"/>
        <dbReference type="ChEBI" id="CHEBI:59789"/>
        <dbReference type="ChEBI" id="CHEBI:88221"/>
        <dbReference type="EC" id="2.1.1.320"/>
    </reaction>
</comment>
<evidence type="ECO:0000256" key="3">
    <source>
        <dbReference type="ARBA" id="ARBA00005891"/>
    </source>
</evidence>
<dbReference type="GO" id="GO:0005739">
    <property type="term" value="C:mitochondrion"/>
    <property type="evidence" value="ECO:0007669"/>
    <property type="project" value="UniProtKB-SubCell"/>
</dbReference>
<comment type="similarity">
    <text evidence="4">Belongs to the universal ribosomal protein uS17 family.</text>
</comment>
<dbReference type="GO" id="GO:0022627">
    <property type="term" value="C:cytosolic small ribosomal subunit"/>
    <property type="evidence" value="ECO:0007669"/>
    <property type="project" value="TreeGrafter"/>
</dbReference>
<keyword evidence="9" id="KW-0489">Methyltransferase</keyword>
<evidence type="ECO:0000256" key="18">
    <source>
        <dbReference type="ARBA" id="ARBA00023288"/>
    </source>
</evidence>
<proteinExistence type="inferred from homology"/>
<feature type="domain" description="Small ribosomal subunit protein uS17 N-terminal" evidence="23">
    <location>
        <begin position="343"/>
        <end position="408"/>
    </location>
</feature>
<dbReference type="Gene3D" id="2.40.50.1000">
    <property type="match status" value="1"/>
</dbReference>
<keyword evidence="13" id="KW-0689">Ribosomal protein</keyword>
<reference evidence="24" key="1">
    <citation type="submission" date="2021-02" db="EMBL/GenBank/DDBJ databases">
        <authorList>
            <person name="Dougan E. K."/>
            <person name="Rhodes N."/>
            <person name="Thang M."/>
            <person name="Chan C."/>
        </authorList>
    </citation>
    <scope>NUCLEOTIDE SEQUENCE</scope>
</reference>
<dbReference type="GO" id="GO:0003735">
    <property type="term" value="F:structural constituent of ribosome"/>
    <property type="evidence" value="ECO:0007669"/>
    <property type="project" value="InterPro"/>
</dbReference>
<keyword evidence="8" id="KW-0597">Phosphoprotein</keyword>
<dbReference type="InterPro" id="IPR029063">
    <property type="entry name" value="SAM-dependent_MTases_sf"/>
</dbReference>
<keyword evidence="11" id="KW-0694">RNA-binding</keyword>